<dbReference type="GO" id="GO:0046872">
    <property type="term" value="F:metal ion binding"/>
    <property type="evidence" value="ECO:0007669"/>
    <property type="project" value="UniProtKB-KW"/>
</dbReference>
<name>A0A1X0SBS3_RHIZD</name>
<dbReference type="PROSITE" id="PS51462">
    <property type="entry name" value="NUDIX"/>
    <property type="match status" value="1"/>
</dbReference>
<sequence>MTTSTLEELPVNKTVLGSPVVEGNIVQLKEKKKKKNKKKNNSDPKPIREAVGAIVIDSVNQKILMIESRKNKDAFVLPRDDCRPQEHPEKAAIRLLHDKAGIDTNYLSKRVGCFSESNKKGRVVAHHWMYEVHNPKLLDNWPESNRKRVWMTHEEALKASENKRMAYLALQKINFDNLQ</sequence>
<dbReference type="GO" id="GO:0034432">
    <property type="term" value="F:bis(5'-adenosyl)-pentaphosphatase activity"/>
    <property type="evidence" value="ECO:0007669"/>
    <property type="project" value="TreeGrafter"/>
</dbReference>
<dbReference type="GO" id="GO:0071543">
    <property type="term" value="P:diphosphoinositol polyphosphate metabolic process"/>
    <property type="evidence" value="ECO:0007669"/>
    <property type="project" value="TreeGrafter"/>
</dbReference>
<dbReference type="GO" id="GO:1901907">
    <property type="term" value="P:diadenosine pentaphosphate catabolic process"/>
    <property type="evidence" value="ECO:0007669"/>
    <property type="project" value="TreeGrafter"/>
</dbReference>
<reference evidence="4 5" key="1">
    <citation type="journal article" date="2016" name="Proc. Natl. Acad. Sci. U.S.A.">
        <title>Lipid metabolic changes in an early divergent fungus govern the establishment of a mutualistic symbiosis with endobacteria.</title>
        <authorList>
            <person name="Lastovetsky O.A."/>
            <person name="Gaspar M.L."/>
            <person name="Mondo S.J."/>
            <person name="LaButti K.M."/>
            <person name="Sandor L."/>
            <person name="Grigoriev I.V."/>
            <person name="Henry S.A."/>
            <person name="Pawlowska T.E."/>
        </authorList>
    </citation>
    <scope>NUCLEOTIDE SEQUENCE [LARGE SCALE GENOMIC DNA]</scope>
    <source>
        <strain evidence="4 5">ATCC 11559</strain>
    </source>
</reference>
<dbReference type="SUPFAM" id="SSF55811">
    <property type="entry name" value="Nudix"/>
    <property type="match status" value="1"/>
</dbReference>
<dbReference type="GO" id="GO:0005634">
    <property type="term" value="C:nucleus"/>
    <property type="evidence" value="ECO:0007669"/>
    <property type="project" value="TreeGrafter"/>
</dbReference>
<dbReference type="GO" id="GO:0008486">
    <property type="term" value="F:diphosphoinositol-polyphosphate diphosphatase activity"/>
    <property type="evidence" value="ECO:0007669"/>
    <property type="project" value="TreeGrafter"/>
</dbReference>
<dbReference type="InterPro" id="IPR000086">
    <property type="entry name" value="NUDIX_hydrolase_dom"/>
</dbReference>
<dbReference type="GO" id="GO:0005737">
    <property type="term" value="C:cytoplasm"/>
    <property type="evidence" value="ECO:0007669"/>
    <property type="project" value="TreeGrafter"/>
</dbReference>
<keyword evidence="1" id="KW-0479">Metal-binding</keyword>
<proteinExistence type="predicted"/>
<dbReference type="Gene3D" id="3.90.79.10">
    <property type="entry name" value="Nucleoside Triphosphate Pyrophosphohydrolase"/>
    <property type="match status" value="1"/>
</dbReference>
<dbReference type="GO" id="GO:0034431">
    <property type="term" value="F:bis(5'-adenosyl)-hexaphosphatase activity"/>
    <property type="evidence" value="ECO:0007669"/>
    <property type="project" value="TreeGrafter"/>
</dbReference>
<evidence type="ECO:0000256" key="2">
    <source>
        <dbReference type="ARBA" id="ARBA00022801"/>
    </source>
</evidence>
<accession>A0A1X0SBS3</accession>
<evidence type="ECO:0000313" key="4">
    <source>
        <dbReference type="EMBL" id="ORE21736.1"/>
    </source>
</evidence>
<dbReference type="EMBL" id="KV921275">
    <property type="protein sequence ID" value="ORE21736.1"/>
    <property type="molecule type" value="Genomic_DNA"/>
</dbReference>
<dbReference type="OMA" id="LLETWPN"/>
<feature type="domain" description="Nudix hydrolase" evidence="3">
    <location>
        <begin position="46"/>
        <end position="173"/>
    </location>
</feature>
<evidence type="ECO:0000259" key="3">
    <source>
        <dbReference type="PROSITE" id="PS51462"/>
    </source>
</evidence>
<protein>
    <recommendedName>
        <fullName evidence="3">Nudix hydrolase domain-containing protein</fullName>
    </recommendedName>
</protein>
<organism evidence="4 5">
    <name type="scientific">Rhizopus microsporus</name>
    <dbReference type="NCBI Taxonomy" id="58291"/>
    <lineage>
        <taxon>Eukaryota</taxon>
        <taxon>Fungi</taxon>
        <taxon>Fungi incertae sedis</taxon>
        <taxon>Mucoromycota</taxon>
        <taxon>Mucoromycotina</taxon>
        <taxon>Mucoromycetes</taxon>
        <taxon>Mucorales</taxon>
        <taxon>Mucorineae</taxon>
        <taxon>Rhizopodaceae</taxon>
        <taxon>Rhizopus</taxon>
    </lineage>
</organism>
<keyword evidence="2" id="KW-0378">Hydrolase</keyword>
<evidence type="ECO:0000313" key="5">
    <source>
        <dbReference type="Proteomes" id="UP000242381"/>
    </source>
</evidence>
<dbReference type="InterPro" id="IPR015797">
    <property type="entry name" value="NUDIX_hydrolase-like_dom_sf"/>
</dbReference>
<dbReference type="AlphaFoldDB" id="A0A1X0SBS3"/>
<gene>
    <name evidence="4" type="ORF">BCV71DRAFT_38634</name>
</gene>
<dbReference type="GO" id="GO:0000298">
    <property type="term" value="F:endopolyphosphatase activity"/>
    <property type="evidence" value="ECO:0007669"/>
    <property type="project" value="TreeGrafter"/>
</dbReference>
<dbReference type="PANTHER" id="PTHR12629">
    <property type="entry name" value="DIPHOSPHOINOSITOL POLYPHOSPHATE PHOSPHOHYDROLASE"/>
    <property type="match status" value="1"/>
</dbReference>
<dbReference type="GO" id="GO:1901911">
    <property type="term" value="P:adenosine 5'-(hexahydrogen pentaphosphate) catabolic process"/>
    <property type="evidence" value="ECO:0007669"/>
    <property type="project" value="TreeGrafter"/>
</dbReference>
<dbReference type="GO" id="GO:1901909">
    <property type="term" value="P:diadenosine hexaphosphate catabolic process"/>
    <property type="evidence" value="ECO:0007669"/>
    <property type="project" value="TreeGrafter"/>
</dbReference>
<dbReference type="PANTHER" id="PTHR12629:SF0">
    <property type="entry name" value="DIPHOSPHOINOSITOL-POLYPHOSPHATE DIPHOSPHATASE"/>
    <property type="match status" value="1"/>
</dbReference>
<dbReference type="Proteomes" id="UP000242381">
    <property type="component" value="Unassembled WGS sequence"/>
</dbReference>
<dbReference type="Pfam" id="PF00293">
    <property type="entry name" value="NUDIX"/>
    <property type="match status" value="1"/>
</dbReference>
<dbReference type="VEuPathDB" id="FungiDB:BCV72DRAFT_309891"/>
<evidence type="ECO:0000256" key="1">
    <source>
        <dbReference type="ARBA" id="ARBA00022723"/>
    </source>
</evidence>